<gene>
    <name evidence="1" type="ORF">B0F90DRAFT_1775703</name>
</gene>
<dbReference type="Proteomes" id="UP001203297">
    <property type="component" value="Unassembled WGS sequence"/>
</dbReference>
<organism evidence="1 2">
    <name type="scientific">Multifurca ochricompacta</name>
    <dbReference type="NCBI Taxonomy" id="376703"/>
    <lineage>
        <taxon>Eukaryota</taxon>
        <taxon>Fungi</taxon>
        <taxon>Dikarya</taxon>
        <taxon>Basidiomycota</taxon>
        <taxon>Agaricomycotina</taxon>
        <taxon>Agaricomycetes</taxon>
        <taxon>Russulales</taxon>
        <taxon>Russulaceae</taxon>
        <taxon>Multifurca</taxon>
    </lineage>
</organism>
<accession>A0AAD4LVY2</accession>
<protein>
    <submittedName>
        <fullName evidence="1">Uncharacterized protein</fullName>
    </submittedName>
</protein>
<dbReference type="EMBL" id="WTXG01000151">
    <property type="protein sequence ID" value="KAI0291634.1"/>
    <property type="molecule type" value="Genomic_DNA"/>
</dbReference>
<name>A0AAD4LVY2_9AGAM</name>
<sequence length="173" mass="20014">MRLCLVETTGSEDTITVVGSEPYLAQASLELISEAGVNPVRYLEENWDLNCVDLANRRWVFVNEFMEALLPASAYDALRTRHPFEMAFEGYCLWFNHVIKVRNSDKISVKSLWEFITRAILIQVKNDKSFQCDISGHLFDGMEPFHVKLFPAATRLFRLFEWSSRWPPTMLGC</sequence>
<keyword evidence="2" id="KW-1185">Reference proteome</keyword>
<comment type="caution">
    <text evidence="1">The sequence shown here is derived from an EMBL/GenBank/DDBJ whole genome shotgun (WGS) entry which is preliminary data.</text>
</comment>
<reference evidence="1" key="1">
    <citation type="journal article" date="2022" name="New Phytol.">
        <title>Evolutionary transition to the ectomycorrhizal habit in the genomes of a hyperdiverse lineage of mushroom-forming fungi.</title>
        <authorList>
            <person name="Looney B."/>
            <person name="Miyauchi S."/>
            <person name="Morin E."/>
            <person name="Drula E."/>
            <person name="Courty P.E."/>
            <person name="Kohler A."/>
            <person name="Kuo A."/>
            <person name="LaButti K."/>
            <person name="Pangilinan J."/>
            <person name="Lipzen A."/>
            <person name="Riley R."/>
            <person name="Andreopoulos W."/>
            <person name="He G."/>
            <person name="Johnson J."/>
            <person name="Nolan M."/>
            <person name="Tritt A."/>
            <person name="Barry K.W."/>
            <person name="Grigoriev I.V."/>
            <person name="Nagy L.G."/>
            <person name="Hibbett D."/>
            <person name="Henrissat B."/>
            <person name="Matheny P.B."/>
            <person name="Labbe J."/>
            <person name="Martin F.M."/>
        </authorList>
    </citation>
    <scope>NUCLEOTIDE SEQUENCE</scope>
    <source>
        <strain evidence="1">BPL690</strain>
    </source>
</reference>
<dbReference type="AlphaFoldDB" id="A0AAD4LVY2"/>
<evidence type="ECO:0000313" key="2">
    <source>
        <dbReference type="Proteomes" id="UP001203297"/>
    </source>
</evidence>
<proteinExistence type="predicted"/>
<evidence type="ECO:0000313" key="1">
    <source>
        <dbReference type="EMBL" id="KAI0291634.1"/>
    </source>
</evidence>